<gene>
    <name evidence="12" type="ORF">DEM27_32245</name>
</gene>
<accession>A0A2U2DFW7</accession>
<evidence type="ECO:0000313" key="13">
    <source>
        <dbReference type="Proteomes" id="UP000245252"/>
    </source>
</evidence>
<keyword evidence="13" id="KW-1185">Reference proteome</keyword>
<keyword evidence="9 10" id="KW-0472">Membrane</keyword>
<keyword evidence="7" id="KW-0029">Amino-acid transport</keyword>
<evidence type="ECO:0000256" key="9">
    <source>
        <dbReference type="ARBA" id="ARBA00023136"/>
    </source>
</evidence>
<dbReference type="Proteomes" id="UP000245252">
    <property type="component" value="Unassembled WGS sequence"/>
</dbReference>
<evidence type="ECO:0000256" key="4">
    <source>
        <dbReference type="ARBA" id="ARBA00022448"/>
    </source>
</evidence>
<dbReference type="InterPro" id="IPR000515">
    <property type="entry name" value="MetI-like"/>
</dbReference>
<dbReference type="InterPro" id="IPR035906">
    <property type="entry name" value="MetI-like_sf"/>
</dbReference>
<evidence type="ECO:0000259" key="11">
    <source>
        <dbReference type="PROSITE" id="PS50928"/>
    </source>
</evidence>
<feature type="transmembrane region" description="Helical" evidence="10">
    <location>
        <begin position="244"/>
        <end position="262"/>
    </location>
</feature>
<keyword evidence="8 10" id="KW-1133">Transmembrane helix</keyword>
<evidence type="ECO:0000256" key="8">
    <source>
        <dbReference type="ARBA" id="ARBA00022989"/>
    </source>
</evidence>
<dbReference type="SUPFAM" id="SSF161098">
    <property type="entry name" value="MetI-like"/>
    <property type="match status" value="1"/>
</dbReference>
<dbReference type="GO" id="GO:0006865">
    <property type="term" value="P:amino acid transport"/>
    <property type="evidence" value="ECO:0007669"/>
    <property type="project" value="UniProtKB-KW"/>
</dbReference>
<dbReference type="PANTHER" id="PTHR30614:SF20">
    <property type="entry name" value="GLUTAMINE TRANSPORT SYSTEM PERMEASE PROTEIN GLNP"/>
    <property type="match status" value="1"/>
</dbReference>
<feature type="domain" description="ABC transmembrane type-1" evidence="11">
    <location>
        <begin position="167"/>
        <end position="361"/>
    </location>
</feature>
<keyword evidence="4 10" id="KW-0813">Transport</keyword>
<evidence type="ECO:0000256" key="1">
    <source>
        <dbReference type="ARBA" id="ARBA00003159"/>
    </source>
</evidence>
<comment type="similarity">
    <text evidence="3">Belongs to the binding-protein-dependent transport system permease family. HisMQ subfamily.</text>
</comment>
<dbReference type="PANTHER" id="PTHR30614">
    <property type="entry name" value="MEMBRANE COMPONENT OF AMINO ACID ABC TRANSPORTER"/>
    <property type="match status" value="1"/>
</dbReference>
<feature type="transmembrane region" description="Helical" evidence="10">
    <location>
        <begin position="338"/>
        <end position="358"/>
    </location>
</feature>
<reference evidence="12 13" key="1">
    <citation type="submission" date="2018-05" db="EMBL/GenBank/DDBJ databases">
        <title>The draft genome of strain NS-104.</title>
        <authorList>
            <person name="Hang P."/>
            <person name="Jiang J."/>
        </authorList>
    </citation>
    <scope>NUCLEOTIDE SEQUENCE [LARGE SCALE GENOMIC DNA]</scope>
    <source>
        <strain evidence="12 13">NS-104</strain>
    </source>
</reference>
<feature type="transmembrane region" description="Helical" evidence="10">
    <location>
        <begin position="68"/>
        <end position="87"/>
    </location>
</feature>
<feature type="transmembrane region" description="Helical" evidence="10">
    <location>
        <begin position="212"/>
        <end position="232"/>
    </location>
</feature>
<dbReference type="GO" id="GO:0022857">
    <property type="term" value="F:transmembrane transporter activity"/>
    <property type="evidence" value="ECO:0007669"/>
    <property type="project" value="InterPro"/>
</dbReference>
<evidence type="ECO:0000256" key="6">
    <source>
        <dbReference type="ARBA" id="ARBA00022692"/>
    </source>
</evidence>
<keyword evidence="5" id="KW-1003">Cell membrane</keyword>
<dbReference type="Pfam" id="PF00528">
    <property type="entry name" value="BPD_transp_1"/>
    <property type="match status" value="1"/>
</dbReference>
<dbReference type="OrthoDB" id="9809799at2"/>
<organism evidence="12 13">
    <name type="scientific">Metarhizobium album</name>
    <dbReference type="NCBI Taxonomy" id="2182425"/>
    <lineage>
        <taxon>Bacteria</taxon>
        <taxon>Pseudomonadati</taxon>
        <taxon>Pseudomonadota</taxon>
        <taxon>Alphaproteobacteria</taxon>
        <taxon>Hyphomicrobiales</taxon>
        <taxon>Rhizobiaceae</taxon>
        <taxon>Metarhizobium</taxon>
    </lineage>
</organism>
<evidence type="ECO:0000256" key="5">
    <source>
        <dbReference type="ARBA" id="ARBA00022475"/>
    </source>
</evidence>
<dbReference type="PROSITE" id="PS50928">
    <property type="entry name" value="ABC_TM1"/>
    <property type="match status" value="1"/>
</dbReference>
<comment type="caution">
    <text evidence="12">The sequence shown here is derived from an EMBL/GenBank/DDBJ whole genome shotgun (WGS) entry which is preliminary data.</text>
</comment>
<dbReference type="NCBIfam" id="TIGR01726">
    <property type="entry name" value="HEQRo_perm_3TM"/>
    <property type="match status" value="1"/>
</dbReference>
<feature type="transmembrane region" description="Helical" evidence="10">
    <location>
        <begin position="118"/>
        <end position="140"/>
    </location>
</feature>
<comment type="subcellular location">
    <subcellularLocation>
        <location evidence="2">Cell inner membrane</location>
        <topology evidence="2">Multi-pass membrane protein</topology>
    </subcellularLocation>
    <subcellularLocation>
        <location evidence="10">Cell membrane</location>
        <topology evidence="10">Multi-pass membrane protein</topology>
    </subcellularLocation>
</comment>
<evidence type="ECO:0000256" key="7">
    <source>
        <dbReference type="ARBA" id="ARBA00022970"/>
    </source>
</evidence>
<dbReference type="GO" id="GO:0043190">
    <property type="term" value="C:ATP-binding cassette (ABC) transporter complex"/>
    <property type="evidence" value="ECO:0007669"/>
    <property type="project" value="InterPro"/>
</dbReference>
<keyword evidence="6 10" id="KW-0812">Transmembrane</keyword>
<protein>
    <submittedName>
        <fullName evidence="12">Amino acid ABC transporter permease</fullName>
    </submittedName>
</protein>
<dbReference type="AlphaFoldDB" id="A0A2U2DFW7"/>
<dbReference type="InterPro" id="IPR010065">
    <property type="entry name" value="AA_ABC_transptr_permease_3TM"/>
</dbReference>
<dbReference type="EMBL" id="QFBC01000031">
    <property type="protein sequence ID" value="PWE52216.1"/>
    <property type="molecule type" value="Genomic_DNA"/>
</dbReference>
<sequence>MAHEINKERPSGLFPERRAFTSGAAPRDVTGWATTAVITALVIVFAFWATLRRLYGVSLTLGVSDYVLMPAAVILSIAVLAILIPAARSVSRARAARQCVSSGDLVNARILTSAASDCAYYTFGFAALLVAVIGFAQFLVANDLAVSRTFLLIPLMWHSFPLVFKAFWLNVYIFVVAEILVLVWGLIVAIARLMPGETARPIRAMATLYTDIFRGMPAIITMYLVGFGLPLSGVPLLGNLSAETYAIIALTLTFGAYVAEVYKAGIESIHWSQVAAARSLGLSYLQTMRHIIVPQAVRRIIPPLLNDFIGLQKDTALVNVIGAIDAFNQAKIISSNNFNLSAVTVVAFIFIAITIPQARLVDRMLEKDQRRLRGG</sequence>
<evidence type="ECO:0000256" key="10">
    <source>
        <dbReference type="RuleBase" id="RU363032"/>
    </source>
</evidence>
<feature type="transmembrane region" description="Helical" evidence="10">
    <location>
        <begin position="29"/>
        <end position="48"/>
    </location>
</feature>
<proteinExistence type="inferred from homology"/>
<name>A0A2U2DFW7_9HYPH</name>
<evidence type="ECO:0000256" key="3">
    <source>
        <dbReference type="ARBA" id="ARBA00010072"/>
    </source>
</evidence>
<dbReference type="CDD" id="cd06261">
    <property type="entry name" value="TM_PBP2"/>
    <property type="match status" value="1"/>
</dbReference>
<evidence type="ECO:0000256" key="2">
    <source>
        <dbReference type="ARBA" id="ARBA00004429"/>
    </source>
</evidence>
<dbReference type="InterPro" id="IPR043429">
    <property type="entry name" value="ArtM/GltK/GlnP/TcyL/YhdX-like"/>
</dbReference>
<comment type="function">
    <text evidence="1">Part of the binding-protein-dependent transport system for glutamine; probably responsible for the translocation of the substrate across the membrane.</text>
</comment>
<evidence type="ECO:0000313" key="12">
    <source>
        <dbReference type="EMBL" id="PWE52216.1"/>
    </source>
</evidence>
<feature type="transmembrane region" description="Helical" evidence="10">
    <location>
        <begin position="166"/>
        <end position="191"/>
    </location>
</feature>
<dbReference type="Gene3D" id="1.10.3720.10">
    <property type="entry name" value="MetI-like"/>
    <property type="match status" value="1"/>
</dbReference>